<comment type="caution">
    <text evidence="1">The sequence shown here is derived from an EMBL/GenBank/DDBJ whole genome shotgun (WGS) entry which is preliminary data.</text>
</comment>
<gene>
    <name evidence="1" type="ORF">DIC32_11910</name>
</gene>
<accession>A0A3D3G258</accession>
<organism evidence="1 2">
    <name type="scientific">Acinetobacter radioresistens</name>
    <dbReference type="NCBI Taxonomy" id="40216"/>
    <lineage>
        <taxon>Bacteria</taxon>
        <taxon>Pseudomonadati</taxon>
        <taxon>Pseudomonadota</taxon>
        <taxon>Gammaproteobacteria</taxon>
        <taxon>Moraxellales</taxon>
        <taxon>Moraxellaceae</taxon>
        <taxon>Acinetobacter</taxon>
    </lineage>
</organism>
<reference evidence="1 2" key="1">
    <citation type="journal article" date="2018" name="Nat. Biotechnol.">
        <title>A standardized bacterial taxonomy based on genome phylogeny substantially revises the tree of life.</title>
        <authorList>
            <person name="Parks D.H."/>
            <person name="Chuvochina M."/>
            <person name="Waite D.W."/>
            <person name="Rinke C."/>
            <person name="Skarshewski A."/>
            <person name="Chaumeil P.A."/>
            <person name="Hugenholtz P."/>
        </authorList>
    </citation>
    <scope>NUCLEOTIDE SEQUENCE [LARGE SCALE GENOMIC DNA]</scope>
    <source>
        <strain evidence="1">UBA10045</strain>
    </source>
</reference>
<sequence length="153" mass="17776">MDLKKEREAFELSFKSTQIYRRECAIRGKDILEFSKTMNGYFNIVTNDAWNMWLDAKAQAVPERTNQTFEDWLSDSENTKVYFGGYRERANEFAHQAWMASLKAKLPKDKILMPRSLDQKHIDYVVHQLAISSGASLISEVYECLIEAQEPAK</sequence>
<evidence type="ECO:0000313" key="2">
    <source>
        <dbReference type="Proteomes" id="UP000262257"/>
    </source>
</evidence>
<dbReference type="AlphaFoldDB" id="A0A3D3G258"/>
<evidence type="ECO:0000313" key="1">
    <source>
        <dbReference type="EMBL" id="HCM32083.1"/>
    </source>
</evidence>
<proteinExistence type="predicted"/>
<dbReference type="EMBL" id="DPXL01000151">
    <property type="protein sequence ID" value="HCM32083.1"/>
    <property type="molecule type" value="Genomic_DNA"/>
</dbReference>
<dbReference type="Proteomes" id="UP000262257">
    <property type="component" value="Unassembled WGS sequence"/>
</dbReference>
<protein>
    <submittedName>
        <fullName evidence="1">Uncharacterized protein</fullName>
    </submittedName>
</protein>
<name>A0A3D3G258_ACIRA</name>